<dbReference type="Pfam" id="PF10387">
    <property type="entry name" value="DUF2442"/>
    <property type="match status" value="1"/>
</dbReference>
<feature type="compositionally biased region" description="Basic residues" evidence="1">
    <location>
        <begin position="131"/>
        <end position="140"/>
    </location>
</feature>
<evidence type="ECO:0008006" key="4">
    <source>
        <dbReference type="Google" id="ProtNLM"/>
    </source>
</evidence>
<evidence type="ECO:0000313" key="3">
    <source>
        <dbReference type="Proteomes" id="UP000192903"/>
    </source>
</evidence>
<proteinExistence type="predicted"/>
<evidence type="ECO:0000313" key="2">
    <source>
        <dbReference type="EMBL" id="SMF48744.1"/>
    </source>
</evidence>
<protein>
    <recommendedName>
        <fullName evidence="4">DUF2442 domain-containing protein</fullName>
    </recommendedName>
</protein>
<feature type="region of interest" description="Disordered" evidence="1">
    <location>
        <begin position="121"/>
        <end position="140"/>
    </location>
</feature>
<organism evidence="2 3">
    <name type="scientific">Xaviernesmea oryzae</name>
    <dbReference type="NCBI Taxonomy" id="464029"/>
    <lineage>
        <taxon>Bacteria</taxon>
        <taxon>Pseudomonadati</taxon>
        <taxon>Pseudomonadota</taxon>
        <taxon>Alphaproteobacteria</taxon>
        <taxon>Hyphomicrobiales</taxon>
        <taxon>Rhizobiaceae</taxon>
        <taxon>Rhizobium/Agrobacterium group</taxon>
        <taxon>Xaviernesmea</taxon>
    </lineage>
</organism>
<dbReference type="AlphaFoldDB" id="A0A1X7F9P5"/>
<keyword evidence="3" id="KW-1185">Reference proteome</keyword>
<reference evidence="3" key="1">
    <citation type="submission" date="2017-04" db="EMBL/GenBank/DDBJ databases">
        <authorList>
            <person name="Varghese N."/>
            <person name="Submissions S."/>
        </authorList>
    </citation>
    <scope>NUCLEOTIDE SEQUENCE [LARGE SCALE GENOMIC DNA]</scope>
    <source>
        <strain evidence="3">B4P</strain>
    </source>
</reference>
<dbReference type="InterPro" id="IPR018841">
    <property type="entry name" value="DUF2442"/>
</dbReference>
<evidence type="ECO:0000256" key="1">
    <source>
        <dbReference type="SAM" id="MobiDB-lite"/>
    </source>
</evidence>
<name>A0A1X7F9P5_9HYPH</name>
<sequence length="140" mass="15083">MAEATEKQLAEAEKRGDELFRTAPRAEKAHYDPATARVVIDLVNECSYAFPVRFVQDLQGASEEALSLVEVDGLGFNLHWPQLDVDLYVPALVSGIFGTREWMTKQLARIAGQTSSPAKVAAARANGAKGGRPKKAASGL</sequence>
<dbReference type="STRING" id="464029.SAMN02982989_2579"/>
<dbReference type="Proteomes" id="UP000192903">
    <property type="component" value="Unassembled WGS sequence"/>
</dbReference>
<gene>
    <name evidence="2" type="ORF">SAMN02982989_2579</name>
</gene>
<dbReference type="RefSeq" id="WP_085422742.1">
    <property type="nucleotide sequence ID" value="NZ_FXAF01000006.1"/>
</dbReference>
<dbReference type="OrthoDB" id="337884at2"/>
<accession>A0A1X7F9P5</accession>
<dbReference type="Gene3D" id="3.30.2020.40">
    <property type="entry name" value="Uncharacterised protein PF10387, DUF2442"/>
    <property type="match status" value="1"/>
</dbReference>
<dbReference type="EMBL" id="FXAF01000006">
    <property type="protein sequence ID" value="SMF48744.1"/>
    <property type="molecule type" value="Genomic_DNA"/>
</dbReference>